<keyword evidence="1" id="KW-0479">Metal-binding</keyword>
<dbReference type="SMART" id="SM00066">
    <property type="entry name" value="GAL4"/>
    <property type="match status" value="1"/>
</dbReference>
<evidence type="ECO:0000256" key="1">
    <source>
        <dbReference type="ARBA" id="ARBA00022723"/>
    </source>
</evidence>
<proteinExistence type="predicted"/>
<sequence>MAQQPERNALSARPATRRLGGRKDRTGCITCKIRRVKCDEEKPACRRCTSTGRKCDGYAHIVSRTQDTLLCVRPRQLMGSGVPTTNSDEHAAFQFFAHAGASSLAGFTDIAFWTRLVPQYAQADAAVYHASVAVGALLMRIAGVPGVPGNQNGQYTRQLTLLAVERQNRAIQSTLHDLVARSTTTRQPAGHAVRLLLLFCIEALQGREVEALQLFQRGIQALSSTGDPAATAGLDAQLDRLRVQCGMFNASGANAAVRGRMRAMAHVHTHRVIPSLDVARDELSDIIAAVQHTVADSWDRPQDVQPEERQTLRFGLNGWRIRFELFVSDMRGWPNNVPHPDAATVYLLRMRERIAQVWLADSPDGSEMVYDSEEYVAVFADIAVEAGRCLQSMRKGTRANNEEQTLPSFTFEMGLVPPLYWAILKCRRPGLRQQLLALLRQAPLQEGLWNRQIMVQVAEQVIAFEEAERGEDISIVSRSEHESGFVASRGERGERSRDMLDAPETLSCFVTGKGADTVWTGSQKNALTDGHIDGNAQIYHAPGHSIHSPVHLYPDLYPEMRSSTGLPPESRRIKIVQIGLRTTLADGMPGDRVQCFGRPHNVAGALEGALDVVLEFVATAA</sequence>
<accession>A0ABP0CPL4</accession>
<dbReference type="Proteomes" id="UP001642482">
    <property type="component" value="Unassembled WGS sequence"/>
</dbReference>
<dbReference type="Gene3D" id="4.10.240.10">
    <property type="entry name" value="Zn(2)-C6 fungal-type DNA-binding domain"/>
    <property type="match status" value="1"/>
</dbReference>
<evidence type="ECO:0000256" key="5">
    <source>
        <dbReference type="ARBA" id="ARBA00023163"/>
    </source>
</evidence>
<dbReference type="InterPro" id="IPR036864">
    <property type="entry name" value="Zn2-C6_fun-type_DNA-bd_sf"/>
</dbReference>
<keyword evidence="9" id="KW-1185">Reference proteome</keyword>
<reference evidence="8 9" key="1">
    <citation type="submission" date="2024-01" db="EMBL/GenBank/DDBJ databases">
        <authorList>
            <person name="Allen C."/>
            <person name="Tagirdzhanova G."/>
        </authorList>
    </citation>
    <scope>NUCLEOTIDE SEQUENCE [LARGE SCALE GENOMIC DNA]</scope>
</reference>
<organism evidence="8 9">
    <name type="scientific">Sporothrix eucalyptigena</name>
    <dbReference type="NCBI Taxonomy" id="1812306"/>
    <lineage>
        <taxon>Eukaryota</taxon>
        <taxon>Fungi</taxon>
        <taxon>Dikarya</taxon>
        <taxon>Ascomycota</taxon>
        <taxon>Pezizomycotina</taxon>
        <taxon>Sordariomycetes</taxon>
        <taxon>Sordariomycetidae</taxon>
        <taxon>Ophiostomatales</taxon>
        <taxon>Ophiostomataceae</taxon>
        <taxon>Sporothrix</taxon>
    </lineage>
</organism>
<keyword evidence="4" id="KW-0238">DNA-binding</keyword>
<evidence type="ECO:0000313" key="9">
    <source>
        <dbReference type="Proteomes" id="UP001642482"/>
    </source>
</evidence>
<keyword evidence="5" id="KW-0804">Transcription</keyword>
<dbReference type="PROSITE" id="PS00463">
    <property type="entry name" value="ZN2_CY6_FUNGAL_1"/>
    <property type="match status" value="1"/>
</dbReference>
<feature type="domain" description="Zn(2)-C6 fungal-type" evidence="7">
    <location>
        <begin position="27"/>
        <end position="55"/>
    </location>
</feature>
<protein>
    <recommendedName>
        <fullName evidence="7">Zn(2)-C6 fungal-type domain-containing protein</fullName>
    </recommendedName>
</protein>
<evidence type="ECO:0000256" key="4">
    <source>
        <dbReference type="ARBA" id="ARBA00023125"/>
    </source>
</evidence>
<dbReference type="InterPro" id="IPR001138">
    <property type="entry name" value="Zn2Cys6_DnaBD"/>
</dbReference>
<dbReference type="Pfam" id="PF00172">
    <property type="entry name" value="Zn_clus"/>
    <property type="match status" value="1"/>
</dbReference>
<evidence type="ECO:0000256" key="3">
    <source>
        <dbReference type="ARBA" id="ARBA00023015"/>
    </source>
</evidence>
<name>A0ABP0CPL4_9PEZI</name>
<dbReference type="CDD" id="cd00067">
    <property type="entry name" value="GAL4"/>
    <property type="match status" value="1"/>
</dbReference>
<dbReference type="PANTHER" id="PTHR36206">
    <property type="entry name" value="ASPERCRYPTIN BIOSYNTHESIS CLUSTER-SPECIFIC TRANSCRIPTION REGULATOR ATNN-RELATED"/>
    <property type="match status" value="1"/>
</dbReference>
<evidence type="ECO:0000256" key="2">
    <source>
        <dbReference type="ARBA" id="ARBA00022833"/>
    </source>
</evidence>
<dbReference type="InterPro" id="IPR052360">
    <property type="entry name" value="Transcr_Regulatory_Proteins"/>
</dbReference>
<evidence type="ECO:0000256" key="6">
    <source>
        <dbReference type="ARBA" id="ARBA00023242"/>
    </source>
</evidence>
<dbReference type="EMBL" id="CAWUHD010000130">
    <property type="protein sequence ID" value="CAK7234064.1"/>
    <property type="molecule type" value="Genomic_DNA"/>
</dbReference>
<keyword evidence="2" id="KW-0862">Zinc</keyword>
<evidence type="ECO:0000259" key="7">
    <source>
        <dbReference type="PROSITE" id="PS50048"/>
    </source>
</evidence>
<dbReference type="SUPFAM" id="SSF57701">
    <property type="entry name" value="Zn2/Cys6 DNA-binding domain"/>
    <property type="match status" value="1"/>
</dbReference>
<evidence type="ECO:0000313" key="8">
    <source>
        <dbReference type="EMBL" id="CAK7234064.1"/>
    </source>
</evidence>
<gene>
    <name evidence="8" type="ORF">SEUCBS140593_008812</name>
</gene>
<comment type="caution">
    <text evidence="8">The sequence shown here is derived from an EMBL/GenBank/DDBJ whole genome shotgun (WGS) entry which is preliminary data.</text>
</comment>
<keyword evidence="6" id="KW-0539">Nucleus</keyword>
<dbReference type="PROSITE" id="PS50048">
    <property type="entry name" value="ZN2_CY6_FUNGAL_2"/>
    <property type="match status" value="1"/>
</dbReference>
<keyword evidence="3" id="KW-0805">Transcription regulation</keyword>
<dbReference type="PANTHER" id="PTHR36206:SF12">
    <property type="entry name" value="ASPERCRYPTIN BIOSYNTHESIS CLUSTER-SPECIFIC TRANSCRIPTION REGULATOR ATNN-RELATED"/>
    <property type="match status" value="1"/>
</dbReference>